<dbReference type="AlphaFoldDB" id="A0A1Q9DEU9"/>
<name>A0A1Q9DEU9_SYMMI</name>
<comment type="caution">
    <text evidence="2">The sequence shown here is derived from an EMBL/GenBank/DDBJ whole genome shotgun (WGS) entry which is preliminary data.</text>
</comment>
<dbReference type="SUPFAM" id="SSF56672">
    <property type="entry name" value="DNA/RNA polymerases"/>
    <property type="match status" value="1"/>
</dbReference>
<dbReference type="InterPro" id="IPR043502">
    <property type="entry name" value="DNA/RNA_pol_sf"/>
</dbReference>
<accession>A0A1Q9DEU9</accession>
<feature type="compositionally biased region" description="Low complexity" evidence="1">
    <location>
        <begin position="798"/>
        <end position="807"/>
    </location>
</feature>
<keyword evidence="3" id="KW-1185">Reference proteome</keyword>
<sequence length="895" mass="99220">MPFEKLTGPECWDMEAVMPDKSWNDSGLSSELCSDAKYAEIQKIANYFSFESFGEFHDAYLHTDMALADVLEAYREAFFENYGLDPVLYVTGASAAWDAMLKRCVGKNSPLQLISDRKIYEITRASVRGGLSNPFQPYAKANNPGLGGPLPVDGGVLLTLAGDKKTRLKDLNKLLLDTDYESVDFSETHLVQVTYYVPLHAHERIDWAPPARMSISTSQLSEYSKELLRRRGLEKAPQVYMEKFEVRICDVHTVIRFKCRPFMRPFIEDCYARRLLLKKAGRKLQDKVLKTTMCVQFGKSVQNQEHFRNVEVFVDRAVYERELASRHMVDFHAHPSSAGFFGVVQTKKFKGALLKSVPQIGTFVLDEARLGIMRNHYGFREIFDGGLTKPVDPSYSLAERSCMRAIYTDTDSDILQVYSEEHPSVKLARANVEGKGPCFWVVALGPKSYSEWLTDSVKFFHKFKSKGMAKLHRKQLTHEAYRKAWLDGAPGQPVVSYRFESQNHVVNLVRVEKLGLCAFTDKVYRVNQRGTKKLPREIVDQVLSFVVGRGGYLSCELVDDGRWVPIERLLTEVPGPRDSWLCVLLLLLPSVAINLPPVQPSSVKRGLASAPRCARQGLHVGPRRDLLWEKQGPTLPASSGAMAPSSGGSGCHDVVDEQSKPSSGEGGILLPCRYSRMMRQALATVEVALNNGLDGFPAGECEGDELVSHPKRCGHLRFPMVEVRCTGEGYQELLASLPAGEPVSSDKSTETRSFFEECQEWCGLGLPFSHLWGHVGVCDGCGFLHMLENALRSNESEASMAAAGSASGDEDEHEDTIHGTMQEPIHPKIQKPQVTTSEGAEPEQSPSFFELLCTAGGDGGDDDLDSLSGPPTWLAVAGAGCPGMVAEVLAFDDFC</sequence>
<organism evidence="2 3">
    <name type="scientific">Symbiodinium microadriaticum</name>
    <name type="common">Dinoflagellate</name>
    <name type="synonym">Zooxanthella microadriatica</name>
    <dbReference type="NCBI Taxonomy" id="2951"/>
    <lineage>
        <taxon>Eukaryota</taxon>
        <taxon>Sar</taxon>
        <taxon>Alveolata</taxon>
        <taxon>Dinophyceae</taxon>
        <taxon>Suessiales</taxon>
        <taxon>Symbiodiniaceae</taxon>
        <taxon>Symbiodinium</taxon>
    </lineage>
</organism>
<evidence type="ECO:0000256" key="1">
    <source>
        <dbReference type="SAM" id="MobiDB-lite"/>
    </source>
</evidence>
<evidence type="ECO:0000313" key="2">
    <source>
        <dbReference type="EMBL" id="OLP93600.1"/>
    </source>
</evidence>
<protein>
    <submittedName>
        <fullName evidence="2">Uncharacterized protein</fullName>
    </submittedName>
</protein>
<dbReference type="Proteomes" id="UP000186817">
    <property type="component" value="Unassembled WGS sequence"/>
</dbReference>
<reference evidence="2 3" key="1">
    <citation type="submission" date="2016-02" db="EMBL/GenBank/DDBJ databases">
        <title>Genome analysis of coral dinoflagellate symbionts highlights evolutionary adaptations to a symbiotic lifestyle.</title>
        <authorList>
            <person name="Aranda M."/>
            <person name="Li Y."/>
            <person name="Liew Y.J."/>
            <person name="Baumgarten S."/>
            <person name="Simakov O."/>
            <person name="Wilson M."/>
            <person name="Piel J."/>
            <person name="Ashoor H."/>
            <person name="Bougouffa S."/>
            <person name="Bajic V.B."/>
            <person name="Ryu T."/>
            <person name="Ravasi T."/>
            <person name="Bayer T."/>
            <person name="Micklem G."/>
            <person name="Kim H."/>
            <person name="Bhak J."/>
            <person name="Lajeunesse T.C."/>
            <person name="Voolstra C.R."/>
        </authorList>
    </citation>
    <scope>NUCLEOTIDE SEQUENCE [LARGE SCALE GENOMIC DNA]</scope>
    <source>
        <strain evidence="2 3">CCMP2467</strain>
    </source>
</reference>
<dbReference type="EMBL" id="LSRX01000575">
    <property type="protein sequence ID" value="OLP93600.1"/>
    <property type="molecule type" value="Genomic_DNA"/>
</dbReference>
<feature type="compositionally biased region" description="Low complexity" evidence="1">
    <location>
        <begin position="636"/>
        <end position="646"/>
    </location>
</feature>
<proteinExistence type="predicted"/>
<feature type="region of interest" description="Disordered" evidence="1">
    <location>
        <begin position="636"/>
        <end position="663"/>
    </location>
</feature>
<evidence type="ECO:0000313" key="3">
    <source>
        <dbReference type="Proteomes" id="UP000186817"/>
    </source>
</evidence>
<gene>
    <name evidence="2" type="ORF">AK812_SmicGene24497</name>
</gene>
<dbReference type="OrthoDB" id="442875at2759"/>
<feature type="region of interest" description="Disordered" evidence="1">
    <location>
        <begin position="798"/>
        <end position="843"/>
    </location>
</feature>